<dbReference type="KEGG" id="bprl:CL2_15310"/>
<name>D4N0S6_ANAHA</name>
<dbReference type="AlphaFoldDB" id="D4N0S6"/>
<reference evidence="1 2" key="2">
    <citation type="submission" date="2010-03" db="EMBL/GenBank/DDBJ databases">
        <authorList>
            <person name="Pajon A."/>
        </authorList>
    </citation>
    <scope>NUCLEOTIDE SEQUENCE [LARGE SCALE GENOMIC DNA]</scope>
    <source>
        <strain evidence="1 2">SSC/2</strain>
    </source>
</reference>
<dbReference type="Proteomes" id="UP000008960">
    <property type="component" value="Chromosome"/>
</dbReference>
<dbReference type="RefSeq" id="WP_008390839.1">
    <property type="nucleotide sequence ID" value="NC_021016.1"/>
</dbReference>
<sequence length="351" mass="39910">MIDWKKSMKRTFEFYEVDSKTWKDKRKLSNITECSIKWDLDAETLGSATIKSSESLGESYIRTYMVAIQNGLTYRIPLGTFLVQTTTSSFDGKSKTVPMDAYTPLLELKDNYPPLGYTVIKDQKILETGARICDDHMRAPVIVSENDETLFADFTANTDETWLAYLKALIANAKYHLDINEMGEILFAPDQETASLQPIYTYDDSNSSILYPDVEDEHDLYGIPNVVEVVYSKDSTYKYARAVNDNPDSITSTVSRGREILYRVTDPNIGDPTQEQLEQYAKQVLREKSSVEHTITYSHGWTPVRVGNCVRLDYARAGMRNIKAKVISQSFNCDAACKVSETAVYTIDLWR</sequence>
<dbReference type="PATRIC" id="fig|245018.3.peg.1828"/>
<accession>D4N0S6</accession>
<dbReference type="SUPFAM" id="SSF69279">
    <property type="entry name" value="Phage tail proteins"/>
    <property type="match status" value="1"/>
</dbReference>
<gene>
    <name evidence="1" type="ORF">CL2_15310</name>
</gene>
<reference evidence="1 2" key="1">
    <citation type="submission" date="2010-03" db="EMBL/GenBank/DDBJ databases">
        <title>The genome sequence of Clostridiales sp. SSC/2.</title>
        <authorList>
            <consortium name="metaHIT consortium -- http://www.metahit.eu/"/>
            <person name="Pajon A."/>
            <person name="Turner K."/>
            <person name="Parkhill J."/>
            <person name="Duncan S."/>
            <person name="Flint H."/>
        </authorList>
    </citation>
    <scope>NUCLEOTIDE SEQUENCE [LARGE SCALE GENOMIC DNA]</scope>
    <source>
        <strain evidence="1 2">SSC/2</strain>
    </source>
</reference>
<protein>
    <submittedName>
        <fullName evidence="1">Uncharacterized protein</fullName>
    </submittedName>
</protein>
<proteinExistence type="predicted"/>
<dbReference type="EMBL" id="FP929061">
    <property type="protein sequence ID" value="CBL38471.1"/>
    <property type="molecule type" value="Genomic_DNA"/>
</dbReference>
<organism evidence="1 2">
    <name type="scientific">Anaerostipes hadrus</name>
    <dbReference type="NCBI Taxonomy" id="649756"/>
    <lineage>
        <taxon>Bacteria</taxon>
        <taxon>Bacillati</taxon>
        <taxon>Bacillota</taxon>
        <taxon>Clostridia</taxon>
        <taxon>Lachnospirales</taxon>
        <taxon>Lachnospiraceae</taxon>
        <taxon>Anaerostipes</taxon>
    </lineage>
</organism>
<evidence type="ECO:0000313" key="2">
    <source>
        <dbReference type="Proteomes" id="UP000008960"/>
    </source>
</evidence>
<evidence type="ECO:0000313" key="1">
    <source>
        <dbReference type="EMBL" id="CBL38471.1"/>
    </source>
</evidence>